<dbReference type="InterPro" id="IPR004107">
    <property type="entry name" value="Integrase_SAM-like_N"/>
</dbReference>
<keyword evidence="7" id="KW-1185">Reference proteome</keyword>
<accession>A0ABW0M3G3</accession>
<evidence type="ECO:0000313" key="7">
    <source>
        <dbReference type="Proteomes" id="UP001596105"/>
    </source>
</evidence>
<dbReference type="InterPro" id="IPR013762">
    <property type="entry name" value="Integrase-like_cat_sf"/>
</dbReference>
<evidence type="ECO:0000256" key="1">
    <source>
        <dbReference type="ARBA" id="ARBA00008857"/>
    </source>
</evidence>
<dbReference type="SUPFAM" id="SSF56349">
    <property type="entry name" value="DNA breaking-rejoining enzymes"/>
    <property type="match status" value="1"/>
</dbReference>
<name>A0ABW0M3G3_9BACL</name>
<dbReference type="Pfam" id="PF00589">
    <property type="entry name" value="Phage_integrase"/>
    <property type="match status" value="1"/>
</dbReference>
<dbReference type="InterPro" id="IPR002104">
    <property type="entry name" value="Integrase_catalytic"/>
</dbReference>
<dbReference type="Gene3D" id="1.10.150.130">
    <property type="match status" value="1"/>
</dbReference>
<keyword evidence="3" id="KW-0238">DNA-binding</keyword>
<organism evidence="6 7">
    <name type="scientific">Cohnella suwonensis</name>
    <dbReference type="NCBI Taxonomy" id="696072"/>
    <lineage>
        <taxon>Bacteria</taxon>
        <taxon>Bacillati</taxon>
        <taxon>Bacillota</taxon>
        <taxon>Bacilli</taxon>
        <taxon>Bacillales</taxon>
        <taxon>Paenibacillaceae</taxon>
        <taxon>Cohnella</taxon>
    </lineage>
</organism>
<evidence type="ECO:0000256" key="4">
    <source>
        <dbReference type="ARBA" id="ARBA00023172"/>
    </source>
</evidence>
<reference evidence="7" key="1">
    <citation type="journal article" date="2019" name="Int. J. Syst. Evol. Microbiol.">
        <title>The Global Catalogue of Microorganisms (GCM) 10K type strain sequencing project: providing services to taxonomists for standard genome sequencing and annotation.</title>
        <authorList>
            <consortium name="The Broad Institute Genomics Platform"/>
            <consortium name="The Broad Institute Genome Sequencing Center for Infectious Disease"/>
            <person name="Wu L."/>
            <person name="Ma J."/>
        </authorList>
    </citation>
    <scope>NUCLEOTIDE SEQUENCE [LARGE SCALE GENOMIC DNA]</scope>
    <source>
        <strain evidence="7">CCUG 57113</strain>
    </source>
</reference>
<proteinExistence type="inferred from homology"/>
<comment type="caution">
    <text evidence="6">The sequence shown here is derived from an EMBL/GenBank/DDBJ whole genome shotgun (WGS) entry which is preliminary data.</text>
</comment>
<dbReference type="NCBIfam" id="NF040815">
    <property type="entry name" value="recomb_XerA_Arch"/>
    <property type="match status" value="1"/>
</dbReference>
<comment type="similarity">
    <text evidence="1">Belongs to the 'phage' integrase family.</text>
</comment>
<evidence type="ECO:0000256" key="3">
    <source>
        <dbReference type="ARBA" id="ARBA00023125"/>
    </source>
</evidence>
<keyword evidence="4" id="KW-0233">DNA recombination</keyword>
<gene>
    <name evidence="6" type="primary">xerA</name>
    <name evidence="6" type="ORF">ACFPPD_25820</name>
</gene>
<dbReference type="InterPro" id="IPR050090">
    <property type="entry name" value="Tyrosine_recombinase_XerCD"/>
</dbReference>
<evidence type="ECO:0000313" key="6">
    <source>
        <dbReference type="EMBL" id="MFC5472105.1"/>
    </source>
</evidence>
<dbReference type="Pfam" id="PF13495">
    <property type="entry name" value="Phage_int_SAM_4"/>
    <property type="match status" value="1"/>
</dbReference>
<keyword evidence="2" id="KW-0229">DNA integration</keyword>
<protein>
    <submittedName>
        <fullName evidence="6">Site-specific tyrosine recombinase/integron integrase</fullName>
    </submittedName>
</protein>
<dbReference type="PANTHER" id="PTHR30349:SF41">
    <property type="entry name" value="INTEGRASE_RECOMBINASE PROTEIN MJ0367-RELATED"/>
    <property type="match status" value="1"/>
</dbReference>
<dbReference type="PANTHER" id="PTHR30349">
    <property type="entry name" value="PHAGE INTEGRASE-RELATED"/>
    <property type="match status" value="1"/>
</dbReference>
<dbReference type="Proteomes" id="UP001596105">
    <property type="component" value="Unassembled WGS sequence"/>
</dbReference>
<dbReference type="Gene3D" id="1.10.443.10">
    <property type="entry name" value="Intergrase catalytic core"/>
    <property type="match status" value="1"/>
</dbReference>
<feature type="domain" description="Tyr recombinase" evidence="5">
    <location>
        <begin position="201"/>
        <end position="378"/>
    </location>
</feature>
<sequence>MELWIGKRNDSELTVRLSRDPSLEDSIQRMRQLHRRRWEPELRAWIIPYTFRDMGELLEKFDHADLHADDSLLEECQWLCDRIEEREAKALARRQLVIFEESQWGKHAEELLSRQLRLRGYSSKTITAYCGQVRRFYDFYEKNRELSMTELIPRYCNGLLRLEFSHSYVNQALSSVKFYLEKVCGLKAEPGAYIRPKKEKKLPDVLSAKEVMRLFAAVSNPKHRAILVLTYSSGLRVSEVVRLRMADIDRDRKTLLVRQGKGRKDRQTLLSEAAYATVLAYVKQEKPGGGWLFPGADSNRHLTERTIQKVFEQSVKKAEIRKNVSVHSLRHSFATHLLEGGIDIRYIQQLLGHKNVATTEIYTHVAIKDVSRIQSPLDRMIDRE</sequence>
<dbReference type="InterPro" id="IPR010998">
    <property type="entry name" value="Integrase_recombinase_N"/>
</dbReference>
<dbReference type="PROSITE" id="PS51898">
    <property type="entry name" value="TYR_RECOMBINASE"/>
    <property type="match status" value="1"/>
</dbReference>
<dbReference type="RefSeq" id="WP_378083854.1">
    <property type="nucleotide sequence ID" value="NZ_JBHSMH010000113.1"/>
</dbReference>
<evidence type="ECO:0000259" key="5">
    <source>
        <dbReference type="PROSITE" id="PS51898"/>
    </source>
</evidence>
<dbReference type="InterPro" id="IPR011010">
    <property type="entry name" value="DNA_brk_join_enz"/>
</dbReference>
<dbReference type="EMBL" id="JBHSMH010000113">
    <property type="protein sequence ID" value="MFC5472105.1"/>
    <property type="molecule type" value="Genomic_DNA"/>
</dbReference>
<evidence type="ECO:0000256" key="2">
    <source>
        <dbReference type="ARBA" id="ARBA00022908"/>
    </source>
</evidence>